<name>A0A9D4BH98_DREPO</name>
<keyword evidence="2" id="KW-0694">RNA-binding</keyword>
<evidence type="ECO:0000313" key="6">
    <source>
        <dbReference type="Proteomes" id="UP000828390"/>
    </source>
</evidence>
<dbReference type="Pfam" id="PF08144">
    <property type="entry name" value="CPL"/>
    <property type="match status" value="1"/>
</dbReference>
<feature type="domain" description="PUM-HD" evidence="4">
    <location>
        <begin position="415"/>
        <end position="759"/>
    </location>
</feature>
<dbReference type="SMART" id="SM00025">
    <property type="entry name" value="Pumilio"/>
    <property type="match status" value="6"/>
</dbReference>
<evidence type="ECO:0000256" key="2">
    <source>
        <dbReference type="ARBA" id="ARBA00022884"/>
    </source>
</evidence>
<dbReference type="InterPro" id="IPR012959">
    <property type="entry name" value="CPL_dom"/>
</dbReference>
<dbReference type="InterPro" id="IPR011989">
    <property type="entry name" value="ARM-like"/>
</dbReference>
<evidence type="ECO:0000259" key="4">
    <source>
        <dbReference type="PROSITE" id="PS50303"/>
    </source>
</evidence>
<dbReference type="AlphaFoldDB" id="A0A9D4BH98"/>
<dbReference type="Gene3D" id="1.25.10.10">
    <property type="entry name" value="Leucine-rich Repeat Variant"/>
    <property type="match status" value="2"/>
</dbReference>
<dbReference type="EMBL" id="JAIWYP010000016">
    <property type="protein sequence ID" value="KAH3695515.1"/>
    <property type="molecule type" value="Genomic_DNA"/>
</dbReference>
<dbReference type="GO" id="GO:0003729">
    <property type="term" value="F:mRNA binding"/>
    <property type="evidence" value="ECO:0007669"/>
    <property type="project" value="TreeGrafter"/>
</dbReference>
<proteinExistence type="predicted"/>
<organism evidence="5 6">
    <name type="scientific">Dreissena polymorpha</name>
    <name type="common">Zebra mussel</name>
    <name type="synonym">Mytilus polymorpha</name>
    <dbReference type="NCBI Taxonomy" id="45954"/>
    <lineage>
        <taxon>Eukaryota</taxon>
        <taxon>Metazoa</taxon>
        <taxon>Spiralia</taxon>
        <taxon>Lophotrochozoa</taxon>
        <taxon>Mollusca</taxon>
        <taxon>Bivalvia</taxon>
        <taxon>Autobranchia</taxon>
        <taxon>Heteroconchia</taxon>
        <taxon>Euheterodonta</taxon>
        <taxon>Imparidentia</taxon>
        <taxon>Neoheterodontei</taxon>
        <taxon>Myida</taxon>
        <taxon>Dreissenoidea</taxon>
        <taxon>Dreissenidae</taxon>
        <taxon>Dreissena</taxon>
    </lineage>
</organism>
<dbReference type="PROSITE" id="PS50303">
    <property type="entry name" value="PUM_HD"/>
    <property type="match status" value="1"/>
</dbReference>
<evidence type="ECO:0000313" key="5">
    <source>
        <dbReference type="EMBL" id="KAH3695515.1"/>
    </source>
</evidence>
<dbReference type="InterPro" id="IPR033133">
    <property type="entry name" value="PUM-HD"/>
</dbReference>
<dbReference type="SUPFAM" id="SSF48371">
    <property type="entry name" value="ARM repeat"/>
    <property type="match status" value="1"/>
</dbReference>
<evidence type="ECO:0000256" key="3">
    <source>
        <dbReference type="SAM" id="MobiDB-lite"/>
    </source>
</evidence>
<gene>
    <name evidence="5" type="ORF">DPMN_082975</name>
</gene>
<feature type="region of interest" description="Disordered" evidence="3">
    <location>
        <begin position="1"/>
        <end position="68"/>
    </location>
</feature>
<dbReference type="PANTHER" id="PTHR13389:SF0">
    <property type="entry name" value="PUMILIO HOMOLOG 3"/>
    <property type="match status" value="1"/>
</dbReference>
<feature type="compositionally biased region" description="Basic and acidic residues" evidence="3">
    <location>
        <begin position="132"/>
        <end position="156"/>
    </location>
</feature>
<dbReference type="GO" id="GO:0006417">
    <property type="term" value="P:regulation of translation"/>
    <property type="evidence" value="ECO:0007669"/>
    <property type="project" value="TreeGrafter"/>
</dbReference>
<dbReference type="GO" id="GO:0005730">
    <property type="term" value="C:nucleolus"/>
    <property type="evidence" value="ECO:0007669"/>
    <property type="project" value="TreeGrafter"/>
</dbReference>
<evidence type="ECO:0000256" key="1">
    <source>
        <dbReference type="ARBA" id="ARBA00022737"/>
    </source>
</evidence>
<dbReference type="PANTHER" id="PTHR13389">
    <property type="entry name" value="PUMILIO HOMOLOG 3"/>
    <property type="match status" value="1"/>
</dbReference>
<reference evidence="5" key="1">
    <citation type="journal article" date="2019" name="bioRxiv">
        <title>The Genome of the Zebra Mussel, Dreissena polymorpha: A Resource for Invasive Species Research.</title>
        <authorList>
            <person name="McCartney M.A."/>
            <person name="Auch B."/>
            <person name="Kono T."/>
            <person name="Mallez S."/>
            <person name="Zhang Y."/>
            <person name="Obille A."/>
            <person name="Becker A."/>
            <person name="Abrahante J.E."/>
            <person name="Garbe J."/>
            <person name="Badalamenti J.P."/>
            <person name="Herman A."/>
            <person name="Mangelson H."/>
            <person name="Liachko I."/>
            <person name="Sullivan S."/>
            <person name="Sone E.D."/>
            <person name="Koren S."/>
            <person name="Silverstein K.A.T."/>
            <person name="Beckman K.B."/>
            <person name="Gohl D.M."/>
        </authorList>
    </citation>
    <scope>NUCLEOTIDE SEQUENCE</scope>
    <source>
        <strain evidence="5">Duluth1</strain>
        <tissue evidence="5">Whole animal</tissue>
    </source>
</reference>
<comment type="caution">
    <text evidence="5">The sequence shown here is derived from an EMBL/GenBank/DDBJ whole genome shotgun (WGS) entry which is preliminary data.</text>
</comment>
<feature type="compositionally biased region" description="Basic residues" evidence="3">
    <location>
        <begin position="1"/>
        <end position="11"/>
    </location>
</feature>
<keyword evidence="1" id="KW-0677">Repeat</keyword>
<dbReference type="InterPro" id="IPR016024">
    <property type="entry name" value="ARM-type_fold"/>
</dbReference>
<keyword evidence="6" id="KW-1185">Reference proteome</keyword>
<protein>
    <recommendedName>
        <fullName evidence="4">PUM-HD domain-containing protein</fullName>
    </recommendedName>
</protein>
<dbReference type="InterPro" id="IPR001313">
    <property type="entry name" value="Pumilio_RNA-bd_rpt"/>
</dbReference>
<accession>A0A9D4BH98</accession>
<dbReference type="InterPro" id="IPR040059">
    <property type="entry name" value="PUM3"/>
</dbReference>
<sequence>METSRRHKHHFGNPNMRGNPEGDSIVMKKTMKNNIPQDFDASADYGASPSKRRKQHSYNDFHPSGYRKEFRAPVPSFAESELSALDITDTPESLSQISAIAPVSDISNTQPSFMKKSRVLADTTWENAVSHARGEPDGAEKSFKRSKVSIRERLETVPEDVSDNSKGSSSSGKRRPDTSTNTNKPLTVVERNKSVKSHFRRAASVLRKAKSKSKLPENKVGTMKRMDATLADETMTKKPDTKELSKKERKQVRKAMKSNFEQIQRSKKIWEELRRVNTTPEKKTELCSELYTMVKGSMKEVGKTELCSELYTMVKGSMKEVGKTELCSELYTMVKVSMMKGSMKEVGKTELCSELYTMVKGSMKEVGKTELCSELYTMVKGSMKEVGKTELCSELYTMGKGSMKEVGKTELCSELYTMVKRSMKEVGKTELCSELYTMVKGSMKEFCFAHDTARVIQCLIQYGTTEHREMVFEELKDEITTMAKSKYAKFLVKKMLMYGTKHHRSCVYKSFHGHVRKLIRHRIAADVLEYAYNEYANAHQRLSLLEDFYGPSFCLFKTPDIKCLGQIMLSQPDKREMILRNMREALLPLIDKNILVHSMVHKVFMEYFTYADNKMKSEMIESLRESVIHILHTRDGARVAMQCVWHGTAKDRKCLIKSLKGNVVKICQEEFGHLVMLAIFDCVDDTKLVKVALLDEMLKSVSEVADNQYGRKVLLYVLNPRDPHHFHPDMVRVLQEGDQSLTSKKEKSVRYQELLMAVSECLLQYIVDHVTRLVVNNNMLLLVLAVITHAHGDPTHAMEAVAHIAAEPFVAGNTEGGLHIIENPAGHMTLKRLIQNDKQRMNAGQKVLFSEVLLGKLPEGAVKAWAACNRGCFTIVSMLDLEHPEIIKNLVSCLKGLKSSLKKMTFKGAQVLAQKIDEANKTAV</sequence>
<reference evidence="5" key="2">
    <citation type="submission" date="2020-11" db="EMBL/GenBank/DDBJ databases">
        <authorList>
            <person name="McCartney M.A."/>
            <person name="Auch B."/>
            <person name="Kono T."/>
            <person name="Mallez S."/>
            <person name="Becker A."/>
            <person name="Gohl D.M."/>
            <person name="Silverstein K.A.T."/>
            <person name="Koren S."/>
            <person name="Bechman K.B."/>
            <person name="Herman A."/>
            <person name="Abrahante J.E."/>
            <person name="Garbe J."/>
        </authorList>
    </citation>
    <scope>NUCLEOTIDE SEQUENCE</scope>
    <source>
        <strain evidence="5">Duluth1</strain>
        <tissue evidence="5">Whole animal</tissue>
    </source>
</reference>
<feature type="region of interest" description="Disordered" evidence="3">
    <location>
        <begin position="130"/>
        <end position="189"/>
    </location>
</feature>
<dbReference type="Proteomes" id="UP000828390">
    <property type="component" value="Unassembled WGS sequence"/>
</dbReference>